<dbReference type="InterPro" id="IPR036638">
    <property type="entry name" value="HLH_DNA-bd_sf"/>
</dbReference>
<evidence type="ECO:0000259" key="7">
    <source>
        <dbReference type="PROSITE" id="PS50112"/>
    </source>
</evidence>
<accession>A0A9J2PNE0</accession>
<dbReference type="WBParaSite" id="ALUE_0001106101-mRNA-1">
    <property type="protein sequence ID" value="ALUE_0001106101-mRNA-1"/>
    <property type="gene ID" value="ALUE_0001106101"/>
</dbReference>
<dbReference type="Proteomes" id="UP000036681">
    <property type="component" value="Unplaced"/>
</dbReference>
<dbReference type="PROSITE" id="PS50112">
    <property type="entry name" value="PAS"/>
    <property type="match status" value="1"/>
</dbReference>
<evidence type="ECO:0000313" key="9">
    <source>
        <dbReference type="Proteomes" id="UP000036681"/>
    </source>
</evidence>
<proteinExistence type="predicted"/>
<dbReference type="GO" id="GO:0005634">
    <property type="term" value="C:nucleus"/>
    <property type="evidence" value="ECO:0007669"/>
    <property type="project" value="UniProtKB-SubCell"/>
</dbReference>
<dbReference type="SMART" id="SM00091">
    <property type="entry name" value="PAS"/>
    <property type="match status" value="1"/>
</dbReference>
<dbReference type="Pfam" id="PF14598">
    <property type="entry name" value="PAS_11"/>
    <property type="match status" value="1"/>
</dbReference>
<dbReference type="Pfam" id="PF00989">
    <property type="entry name" value="PAS"/>
    <property type="match status" value="1"/>
</dbReference>
<evidence type="ECO:0000256" key="1">
    <source>
        <dbReference type="ARBA" id="ARBA00004123"/>
    </source>
</evidence>
<dbReference type="InterPro" id="IPR035965">
    <property type="entry name" value="PAS-like_dom_sf"/>
</dbReference>
<keyword evidence="5" id="KW-0539">Nucleus</keyword>
<dbReference type="GO" id="GO:0006805">
    <property type="term" value="P:xenobiotic metabolic process"/>
    <property type="evidence" value="ECO:0007669"/>
    <property type="project" value="InterPro"/>
</dbReference>
<dbReference type="PANTHER" id="PTHR10649">
    <property type="entry name" value="ARYL HYDROCARBON RECEPTOR"/>
    <property type="match status" value="1"/>
</dbReference>
<dbReference type="GO" id="GO:0046983">
    <property type="term" value="F:protein dimerization activity"/>
    <property type="evidence" value="ECO:0007669"/>
    <property type="project" value="InterPro"/>
</dbReference>
<evidence type="ECO:0000256" key="2">
    <source>
        <dbReference type="ARBA" id="ARBA00023015"/>
    </source>
</evidence>
<keyword evidence="2" id="KW-0805">Transcription regulation</keyword>
<evidence type="ECO:0000256" key="4">
    <source>
        <dbReference type="ARBA" id="ARBA00023163"/>
    </source>
</evidence>
<dbReference type="PANTHER" id="PTHR10649:SF12">
    <property type="entry name" value="SPINELESS, ISOFORM C"/>
    <property type="match status" value="1"/>
</dbReference>
<dbReference type="InterPro" id="IPR000014">
    <property type="entry name" value="PAS"/>
</dbReference>
<dbReference type="Gene3D" id="3.30.450.20">
    <property type="entry name" value="PAS domain"/>
    <property type="match status" value="2"/>
</dbReference>
<reference evidence="10" key="1">
    <citation type="submission" date="2023-03" db="UniProtKB">
        <authorList>
            <consortium name="WormBaseParasite"/>
        </authorList>
    </citation>
    <scope>IDENTIFICATION</scope>
</reference>
<dbReference type="SUPFAM" id="SSF47459">
    <property type="entry name" value="HLH, helix-loop-helix DNA-binding domain"/>
    <property type="match status" value="1"/>
</dbReference>
<dbReference type="InterPro" id="IPR039091">
    <property type="entry name" value="AHR/AHRR"/>
</dbReference>
<dbReference type="PROSITE" id="PS50888">
    <property type="entry name" value="BHLH"/>
    <property type="match status" value="1"/>
</dbReference>
<keyword evidence="9" id="KW-1185">Reference proteome</keyword>
<comment type="subcellular location">
    <subcellularLocation>
        <location evidence="1">Nucleus</location>
    </subcellularLocation>
</comment>
<keyword evidence="4" id="KW-0804">Transcription</keyword>
<organism evidence="9 10">
    <name type="scientific">Ascaris lumbricoides</name>
    <name type="common">Giant roundworm</name>
    <dbReference type="NCBI Taxonomy" id="6252"/>
    <lineage>
        <taxon>Eukaryota</taxon>
        <taxon>Metazoa</taxon>
        <taxon>Ecdysozoa</taxon>
        <taxon>Nematoda</taxon>
        <taxon>Chromadorea</taxon>
        <taxon>Rhabditida</taxon>
        <taxon>Spirurina</taxon>
        <taxon>Ascaridomorpha</taxon>
        <taxon>Ascaridoidea</taxon>
        <taxon>Ascarididae</taxon>
        <taxon>Ascaris</taxon>
    </lineage>
</organism>
<evidence type="ECO:0000313" key="10">
    <source>
        <dbReference type="WBParaSite" id="ALUE_0001106101-mRNA-1"/>
    </source>
</evidence>
<feature type="domain" description="PAS" evidence="7">
    <location>
        <begin position="133"/>
        <end position="196"/>
    </location>
</feature>
<dbReference type="Gene3D" id="4.10.280.10">
    <property type="entry name" value="Helix-loop-helix DNA-binding domain"/>
    <property type="match status" value="1"/>
</dbReference>
<feature type="compositionally biased region" description="Polar residues" evidence="6">
    <location>
        <begin position="491"/>
        <end position="501"/>
    </location>
</feature>
<evidence type="ECO:0000256" key="6">
    <source>
        <dbReference type="SAM" id="MobiDB-lite"/>
    </source>
</evidence>
<sequence length="838" mass="92569">MSKFVFEYSWSYVNVRSLFSVREAPKPAAATNPSKRHRERLNGELETVAALLPYDQSVISRLDKLSVLRLAVSYLQIKAHFQACLQRSSYVANFPFAFTHTYPFIQSGSTTPYGGIPSVFHAATGRPLVDPKEHDFETMALKALGGFILILNENGEIYYASENIETYLGFHQSDILHQSLFEMIHSEDREDIKQQLAWNYNIPPHVTCLQDLLTPGGMHYLERNVNARFRCLLDNTCGFLRIDIRGKLMSLHGLPHSFVLGRSDANSSGNTVLGLVAVCSPFVPPNVVDQPVEDPILKTKHSLDFTLISMDSRVRAMLEIEDKHLPRSFYSLVHVDDALCLAEAHKEVIKNSASGLLIYRLISLRSRRTYWIQSSCRMFYKNGKPESIGLTHRLLTEVEGTMLLDKRASLKAKLLSFDDSLLQSPRNLQSTAALPSSAAVAASAVSNIPNTISGLAMKLTNSQSSHNHNIYAPQNISSGRVLQAPVAMISATRSTPQQTSTRGRKKKKQPVEPPNQPFNPQPMPINIMPLEQHEPYEQHQQHILNYYQQHASDEHQQHLIAAAAAACEPYEQHQQHILNYYQQHATDEHQQHLIAAAAAACVGAGGITTVPNSDDFSAVACHATPGTSSSAIHGLLQLPQELTTSFPALSAYLTPDGVAPAGLRPETNAYWPSSKTTTYWPTPSDLYYQNYPNSATGYANSFSSAFCSSQPEEGAIIPSTRRVEYPATLPPANSNSALIKFNLCAVVSSPQRPSPQQTQLLSTSGFGHRQLTTLKSPNIFESDSSSTEITLNYDSGTDYKNLLNLSDYTHTMRVNPTNVSAATAGFNLISEVTNTLLG</sequence>
<feature type="region of interest" description="Disordered" evidence="6">
    <location>
        <begin position="491"/>
        <end position="523"/>
    </location>
</feature>
<name>A0A9J2PNE0_ASCLU</name>
<keyword evidence="3" id="KW-0238">DNA-binding</keyword>
<evidence type="ECO:0000256" key="3">
    <source>
        <dbReference type="ARBA" id="ARBA00023125"/>
    </source>
</evidence>
<dbReference type="GO" id="GO:0034751">
    <property type="term" value="C:aryl hydrocarbon receptor complex"/>
    <property type="evidence" value="ECO:0007669"/>
    <property type="project" value="TreeGrafter"/>
</dbReference>
<dbReference type="CDD" id="cd19696">
    <property type="entry name" value="bHLH-PAS_AhR_like"/>
    <property type="match status" value="1"/>
</dbReference>
<dbReference type="InterPro" id="IPR013767">
    <property type="entry name" value="PAS_fold"/>
</dbReference>
<evidence type="ECO:0000259" key="8">
    <source>
        <dbReference type="PROSITE" id="PS50888"/>
    </source>
</evidence>
<dbReference type="CDD" id="cd00130">
    <property type="entry name" value="PAS"/>
    <property type="match status" value="1"/>
</dbReference>
<dbReference type="InterPro" id="IPR011598">
    <property type="entry name" value="bHLH_dom"/>
</dbReference>
<dbReference type="AlphaFoldDB" id="A0A9J2PNE0"/>
<feature type="domain" description="BHLH" evidence="8">
    <location>
        <begin position="25"/>
        <end position="78"/>
    </location>
</feature>
<dbReference type="GO" id="GO:0000976">
    <property type="term" value="F:transcription cis-regulatory region binding"/>
    <property type="evidence" value="ECO:0007669"/>
    <property type="project" value="TreeGrafter"/>
</dbReference>
<feature type="compositionally biased region" description="Pro residues" evidence="6">
    <location>
        <begin position="511"/>
        <end position="523"/>
    </location>
</feature>
<dbReference type="GO" id="GO:0004879">
    <property type="term" value="F:nuclear receptor activity"/>
    <property type="evidence" value="ECO:0007669"/>
    <property type="project" value="TreeGrafter"/>
</dbReference>
<evidence type="ECO:0000256" key="5">
    <source>
        <dbReference type="ARBA" id="ARBA00023242"/>
    </source>
</evidence>
<dbReference type="SMART" id="SM00353">
    <property type="entry name" value="HLH"/>
    <property type="match status" value="1"/>
</dbReference>
<protein>
    <submittedName>
        <fullName evidence="10">Aryl hydrocarbon receptor</fullName>
    </submittedName>
</protein>
<dbReference type="SUPFAM" id="SSF55785">
    <property type="entry name" value="PYP-like sensor domain (PAS domain)"/>
    <property type="match status" value="2"/>
</dbReference>